<keyword evidence="2" id="KW-1185">Reference proteome</keyword>
<dbReference type="Proteomes" id="UP001177295">
    <property type="component" value="Chromosome"/>
</dbReference>
<proteinExistence type="predicted"/>
<gene>
    <name evidence="1" type="ORF">SEML1_0287</name>
</gene>
<accession>A0ABY8WX12</accession>
<reference evidence="1 2" key="1">
    <citation type="journal article" date="2023" name="Cell">
        <title>Genetic manipulation of Patescibacteria provides mechanistic insights into microbial dark matter and the epibiotic lifestyle.</title>
        <authorList>
            <person name="Wang Y."/>
            <person name="Gallagher L.A."/>
            <person name="Andrade P.A."/>
            <person name="Liu A."/>
            <person name="Humphreys I.R."/>
            <person name="Turkarslan S."/>
            <person name="Cutler K.J."/>
            <person name="Arrieta-Ortiz M.L."/>
            <person name="Li Y."/>
            <person name="Radey M.C."/>
            <person name="McLean J.S."/>
            <person name="Cong Q."/>
            <person name="Baker D."/>
            <person name="Baliga N.S."/>
            <person name="Peterson S.B."/>
            <person name="Mougous J.D."/>
        </authorList>
    </citation>
    <scope>NUCLEOTIDE SEQUENCE [LARGE SCALE GENOMIC DNA]</scope>
    <source>
        <strain evidence="1 2">ML1</strain>
    </source>
</reference>
<evidence type="ECO:0008006" key="3">
    <source>
        <dbReference type="Google" id="ProtNLM"/>
    </source>
</evidence>
<organism evidence="1 2">
    <name type="scientific">Candidatus Southlakia epibionticum</name>
    <dbReference type="NCBI Taxonomy" id="3043284"/>
    <lineage>
        <taxon>Bacteria</taxon>
        <taxon>Candidatus Saccharimonadota</taxon>
        <taxon>Candidatus Saccharimonadia</taxon>
        <taxon>Candidatus Saccharimonadales</taxon>
        <taxon>Candidatus Saccharimonadaceae</taxon>
        <taxon>Candidatus Southlakia</taxon>
    </lineage>
</organism>
<dbReference type="EMBL" id="CP124550">
    <property type="protein sequence ID" value="WIO45917.1"/>
    <property type="molecule type" value="Genomic_DNA"/>
</dbReference>
<name>A0ABY8WX12_9BACT</name>
<protein>
    <recommendedName>
        <fullName evidence="3">DNA-damage-inducible protein D</fullName>
    </recommendedName>
</protein>
<evidence type="ECO:0000313" key="2">
    <source>
        <dbReference type="Proteomes" id="UP001177295"/>
    </source>
</evidence>
<dbReference type="RefSeq" id="WP_376754281.1">
    <property type="nucleotide sequence ID" value="NZ_CP124550.1"/>
</dbReference>
<sequence length="279" mass="31575">MTSELKIKQSDSIFESIKHEDKQGEFWYARELQGVLEYAKWDSFRKVVERTKIALHTTGVPVENHFSHVGKMVSIGYGNSNNIGDIRLTRLACYLIAQNGNPTKKPRVAEAQNYFATQTRKQEIAEKYHQDIDRLARRREFSESDKRLSSSVIEAGISPRGLARIKNDGDKSFFGGKTNKQMKEKLNTGNKPWANKAHNVVLAGKTLANEMTAANIENYGISSYNAVLHDNNDNNDAVRTTIRNQQGMNPEDFPAAEDTEKIQRRIENQSTPKIDSSNI</sequence>
<evidence type="ECO:0000313" key="1">
    <source>
        <dbReference type="EMBL" id="WIO45917.1"/>
    </source>
</evidence>